<keyword evidence="1" id="KW-0732">Signal</keyword>
<organism evidence="2 3">
    <name type="scientific">Lachnoclostridium phocaeense</name>
    <dbReference type="NCBI Taxonomy" id="1871021"/>
    <lineage>
        <taxon>Bacteria</taxon>
        <taxon>Bacillati</taxon>
        <taxon>Bacillota</taxon>
        <taxon>Clostridia</taxon>
        <taxon>Lachnospirales</taxon>
        <taxon>Lachnospiraceae</taxon>
    </lineage>
</organism>
<dbReference type="PROSITE" id="PS51257">
    <property type="entry name" value="PROKAR_LIPOPROTEIN"/>
    <property type="match status" value="1"/>
</dbReference>
<evidence type="ECO:0000256" key="1">
    <source>
        <dbReference type="SAM" id="SignalP"/>
    </source>
</evidence>
<comment type="caution">
    <text evidence="2">The sequence shown here is derived from an EMBL/GenBank/DDBJ whole genome shotgun (WGS) entry which is preliminary data.</text>
</comment>
<reference evidence="2" key="2">
    <citation type="submission" date="2021-09" db="EMBL/GenBank/DDBJ databases">
        <authorList>
            <person name="Gilroy R."/>
        </authorList>
    </citation>
    <scope>NUCLEOTIDE SEQUENCE</scope>
    <source>
        <strain evidence="2">ChiSjej5B23-16112</strain>
    </source>
</reference>
<feature type="chain" id="PRO_5039720048" evidence="1">
    <location>
        <begin position="30"/>
        <end position="412"/>
    </location>
</feature>
<name>A0A921I085_9FIRM</name>
<evidence type="ECO:0000313" key="3">
    <source>
        <dbReference type="Proteomes" id="UP000769156"/>
    </source>
</evidence>
<feature type="signal peptide" evidence="1">
    <location>
        <begin position="1"/>
        <end position="29"/>
    </location>
</feature>
<gene>
    <name evidence="2" type="ORF">K8V82_01735</name>
</gene>
<protein>
    <submittedName>
        <fullName evidence="2">Uncharacterized protein</fullName>
    </submittedName>
</protein>
<dbReference type="EMBL" id="DYVY01000032">
    <property type="protein sequence ID" value="HJF93494.1"/>
    <property type="molecule type" value="Genomic_DNA"/>
</dbReference>
<accession>A0A921I085</accession>
<dbReference type="Proteomes" id="UP000769156">
    <property type="component" value="Unassembled WGS sequence"/>
</dbReference>
<reference evidence="2" key="1">
    <citation type="journal article" date="2021" name="PeerJ">
        <title>Extensive microbial diversity within the chicken gut microbiome revealed by metagenomics and culture.</title>
        <authorList>
            <person name="Gilroy R."/>
            <person name="Ravi A."/>
            <person name="Getino M."/>
            <person name="Pursley I."/>
            <person name="Horton D.L."/>
            <person name="Alikhan N.F."/>
            <person name="Baker D."/>
            <person name="Gharbi K."/>
            <person name="Hall N."/>
            <person name="Watson M."/>
            <person name="Adriaenssens E.M."/>
            <person name="Foster-Nyarko E."/>
            <person name="Jarju S."/>
            <person name="Secka A."/>
            <person name="Antonio M."/>
            <person name="Oren A."/>
            <person name="Chaudhuri R.R."/>
            <person name="La Ragione R."/>
            <person name="Hildebrand F."/>
            <person name="Pallen M.J."/>
        </authorList>
    </citation>
    <scope>NUCLEOTIDE SEQUENCE</scope>
    <source>
        <strain evidence="2">ChiSjej5B23-16112</strain>
    </source>
</reference>
<sequence>MNRQKTQRHLKRRVLPALLAALLSSLLLASCTTIDSDVYGEEEVLDYVRSVCPDEEFELVSSEQVEDRPKNVEYTFRSRERDLTFTANSYLKNVTIDGSSTILYSKEISCTYVSEIHDLYYDRAVRILEELPTYDDGWIGLLSFDDLGQVAEVMARAGDVYREELDYNDEDFLWNNPLTSVHLAWYPSQEDMEAHQSWINMADFGINGLRSQEELYQRLADEYAQMCVDNQLDELAAIPEEYTRGKHMTRLDSIYLDGKKMTYNSQEDSVNQWSLITDRFCYCWYSQETGSYMLPCDIGYVTDSASVPLIVREYVSALGGSYCLEPEEGLWLSSWKIGDDTWQMESQFSDNEITEFNVMKNGEPLNLPFVTADEDTEVGARFCVGLKVEDFAGLFDLDYRIDESTKRIDFYS</sequence>
<dbReference type="AlphaFoldDB" id="A0A921I085"/>
<proteinExistence type="predicted"/>
<evidence type="ECO:0000313" key="2">
    <source>
        <dbReference type="EMBL" id="HJF93494.1"/>
    </source>
</evidence>